<keyword evidence="3" id="KW-0325">Glycoprotein</keyword>
<evidence type="ECO:0000313" key="5">
    <source>
        <dbReference type="EMBL" id="KAE8258605.1"/>
    </source>
</evidence>
<dbReference type="EMBL" id="LWDD02000576">
    <property type="protein sequence ID" value="KAE8258605.1"/>
    <property type="molecule type" value="Genomic_DNA"/>
</dbReference>
<proteinExistence type="predicted"/>
<sequence length="153" mass="17505">MFAIFHSHQLSGAEYYRNQDPYVIWMTAGRKSWTLRAGALGPDEETEVGQRLVPPEPMYLILNLGLSNGFGYVDFDHLKFPGVMSVDYVRFYQDEGMESLSCDGAFPEMPTVSYIDKYSEAYQNPNLTAWRGKRKNAAYGQKFPLNMMKDECS</sequence>
<dbReference type="InterPro" id="IPR005629">
    <property type="entry name" value="Skn1/Kre6/Sbg1"/>
</dbReference>
<dbReference type="GO" id="GO:0031505">
    <property type="term" value="P:fungal-type cell wall organization"/>
    <property type="evidence" value="ECO:0007669"/>
    <property type="project" value="TreeGrafter"/>
</dbReference>
<keyword evidence="2" id="KW-0472">Membrane</keyword>
<evidence type="ECO:0008006" key="7">
    <source>
        <dbReference type="Google" id="ProtNLM"/>
    </source>
</evidence>
<reference evidence="5" key="1">
    <citation type="submission" date="2016-04" db="EMBL/GenBank/DDBJ databases">
        <authorList>
            <person name="Nguyen H.D."/>
            <person name="Kesanakurti P."/>
            <person name="Cullis J."/>
            <person name="Levesque C.A."/>
            <person name="Hambleton S."/>
        </authorList>
    </citation>
    <scope>NUCLEOTIDE SEQUENCE</scope>
    <source>
        <strain evidence="5">DAOMC 238032</strain>
    </source>
</reference>
<evidence type="ECO:0000256" key="3">
    <source>
        <dbReference type="ARBA" id="ARBA00023180"/>
    </source>
</evidence>
<comment type="subcellular location">
    <subcellularLocation>
        <location evidence="1">Membrane</location>
    </subcellularLocation>
</comment>
<gene>
    <name evidence="5" type="ORF">A4X03_0g4326</name>
</gene>
<reference evidence="5" key="2">
    <citation type="journal article" date="2019" name="IMA Fungus">
        <title>Genome sequencing and comparison of five Tilletia species to identify candidate genes for the detection of regulated species infecting wheat.</title>
        <authorList>
            <person name="Nguyen H.D.T."/>
            <person name="Sultana T."/>
            <person name="Kesanakurti P."/>
            <person name="Hambleton S."/>
        </authorList>
    </citation>
    <scope>NUCLEOTIDE SEQUENCE</scope>
    <source>
        <strain evidence="5">DAOMC 238032</strain>
    </source>
</reference>
<dbReference type="GO" id="GO:0015926">
    <property type="term" value="F:glucosidase activity"/>
    <property type="evidence" value="ECO:0007669"/>
    <property type="project" value="TreeGrafter"/>
</dbReference>
<dbReference type="GO" id="GO:0005789">
    <property type="term" value="C:endoplasmic reticulum membrane"/>
    <property type="evidence" value="ECO:0007669"/>
    <property type="project" value="TreeGrafter"/>
</dbReference>
<dbReference type="Pfam" id="PF03935">
    <property type="entry name" value="SKN1_KRE6_Sbg1"/>
    <property type="match status" value="1"/>
</dbReference>
<dbReference type="Gene3D" id="2.60.120.200">
    <property type="match status" value="1"/>
</dbReference>
<dbReference type="Proteomes" id="UP000077671">
    <property type="component" value="Unassembled WGS sequence"/>
</dbReference>
<dbReference type="PANTHER" id="PTHR31361">
    <property type="entry name" value="BETA-GLUCAN SYNTHESIS-ASSOCIATED PROTEIN KRE6-RELATED"/>
    <property type="match status" value="1"/>
</dbReference>
<accession>A0A8T8TDG6</accession>
<dbReference type="GO" id="GO:0006078">
    <property type="term" value="P:(1-&gt;6)-beta-D-glucan biosynthetic process"/>
    <property type="evidence" value="ECO:0007669"/>
    <property type="project" value="TreeGrafter"/>
</dbReference>
<dbReference type="GO" id="GO:0005886">
    <property type="term" value="C:plasma membrane"/>
    <property type="evidence" value="ECO:0007669"/>
    <property type="project" value="TreeGrafter"/>
</dbReference>
<evidence type="ECO:0000313" key="6">
    <source>
        <dbReference type="Proteomes" id="UP000077671"/>
    </source>
</evidence>
<name>A0A8T8TDG6_9BASI</name>
<evidence type="ECO:0000256" key="2">
    <source>
        <dbReference type="ARBA" id="ARBA00023136"/>
    </source>
</evidence>
<protein>
    <recommendedName>
        <fullName evidence="7">GH16 domain-containing protein</fullName>
    </recommendedName>
</protein>
<dbReference type="PANTHER" id="PTHR31361:SF1">
    <property type="entry name" value="BETA-GLUCAN SYNTHESIS-ASSOCIATED PROTEIN KRE6-RELATED"/>
    <property type="match status" value="1"/>
</dbReference>
<dbReference type="InterPro" id="IPR013320">
    <property type="entry name" value="ConA-like_dom_sf"/>
</dbReference>
<evidence type="ECO:0000256" key="4">
    <source>
        <dbReference type="ARBA" id="ARBA00023316"/>
    </source>
</evidence>
<dbReference type="AlphaFoldDB" id="A0A8T8TDG6"/>
<evidence type="ECO:0000256" key="1">
    <source>
        <dbReference type="ARBA" id="ARBA00004370"/>
    </source>
</evidence>
<comment type="caution">
    <text evidence="5">The sequence shown here is derived from an EMBL/GenBank/DDBJ whole genome shotgun (WGS) entry which is preliminary data.</text>
</comment>
<dbReference type="SUPFAM" id="SSF49899">
    <property type="entry name" value="Concanavalin A-like lectins/glucanases"/>
    <property type="match status" value="1"/>
</dbReference>
<keyword evidence="4" id="KW-0961">Cell wall biogenesis/degradation</keyword>
<organism evidence="5 6">
    <name type="scientific">Tilletia caries</name>
    <name type="common">wheat bunt fungus</name>
    <dbReference type="NCBI Taxonomy" id="13290"/>
    <lineage>
        <taxon>Eukaryota</taxon>
        <taxon>Fungi</taxon>
        <taxon>Dikarya</taxon>
        <taxon>Basidiomycota</taxon>
        <taxon>Ustilaginomycotina</taxon>
        <taxon>Exobasidiomycetes</taxon>
        <taxon>Tilletiales</taxon>
        <taxon>Tilletiaceae</taxon>
        <taxon>Tilletia</taxon>
    </lineage>
</organism>